<reference evidence="2" key="2">
    <citation type="submission" date="2008-12" db="EMBL/GenBank/DDBJ databases">
        <title>Improved gene annotation of the rice (Oryza sativa) genomes.</title>
        <authorList>
            <person name="Wang J."/>
            <person name="Li R."/>
            <person name="Fan W."/>
            <person name="Huang Q."/>
            <person name="Zhang J."/>
            <person name="Zhou Y."/>
            <person name="Hu Y."/>
            <person name="Zi S."/>
            <person name="Li J."/>
            <person name="Ni P."/>
            <person name="Zheng H."/>
            <person name="Zhang Y."/>
            <person name="Zhao M."/>
            <person name="Hao Q."/>
            <person name="McDermott J."/>
            <person name="Samudrala R."/>
            <person name="Kristiansen K."/>
            <person name="Wong G.K.-S."/>
        </authorList>
    </citation>
    <scope>NUCLEOTIDE SEQUENCE</scope>
</reference>
<organism evidence="2">
    <name type="scientific">Oryza sativa subsp. japonica</name>
    <name type="common">Rice</name>
    <dbReference type="NCBI Taxonomy" id="39947"/>
    <lineage>
        <taxon>Eukaryota</taxon>
        <taxon>Viridiplantae</taxon>
        <taxon>Streptophyta</taxon>
        <taxon>Embryophyta</taxon>
        <taxon>Tracheophyta</taxon>
        <taxon>Spermatophyta</taxon>
        <taxon>Magnoliopsida</taxon>
        <taxon>Liliopsida</taxon>
        <taxon>Poales</taxon>
        <taxon>Poaceae</taxon>
        <taxon>BOP clade</taxon>
        <taxon>Oryzoideae</taxon>
        <taxon>Oryzeae</taxon>
        <taxon>Oryzinae</taxon>
        <taxon>Oryza</taxon>
        <taxon>Oryza sativa</taxon>
    </lineage>
</organism>
<gene>
    <name evidence="2" type="ORF">OsJ_01860</name>
</gene>
<evidence type="ECO:0000256" key="1">
    <source>
        <dbReference type="SAM" id="MobiDB-lite"/>
    </source>
</evidence>
<dbReference type="EMBL" id="CM000138">
    <property type="protein sequence ID" value="EEE54616.1"/>
    <property type="molecule type" value="Genomic_DNA"/>
</dbReference>
<evidence type="ECO:0000313" key="2">
    <source>
        <dbReference type="EMBL" id="EEE54616.1"/>
    </source>
</evidence>
<feature type="region of interest" description="Disordered" evidence="1">
    <location>
        <begin position="1"/>
        <end position="20"/>
    </location>
</feature>
<dbReference type="AlphaFoldDB" id="B9EWW0"/>
<sequence length="70" mass="7821">MLPRLRGKTEGPPSYGKDLSDGLRVIATDEDTNVMVSVVRKLPKVLSPQKVVYEKNPAQKSRPSWTRPTT</sequence>
<accession>B9EWW0</accession>
<dbReference type="Proteomes" id="UP000007752">
    <property type="component" value="Chromosome 1"/>
</dbReference>
<protein>
    <submittedName>
        <fullName evidence="2">Uncharacterized protein</fullName>
    </submittedName>
</protein>
<proteinExistence type="predicted"/>
<name>B9EWW0_ORYSJ</name>
<reference evidence="2" key="1">
    <citation type="journal article" date="2005" name="PLoS Biol.">
        <title>The genomes of Oryza sativa: a history of duplications.</title>
        <authorList>
            <person name="Yu J."/>
            <person name="Wang J."/>
            <person name="Lin W."/>
            <person name="Li S."/>
            <person name="Li H."/>
            <person name="Zhou J."/>
            <person name="Ni P."/>
            <person name="Dong W."/>
            <person name="Hu S."/>
            <person name="Zeng C."/>
            <person name="Zhang J."/>
            <person name="Zhang Y."/>
            <person name="Li R."/>
            <person name="Xu Z."/>
            <person name="Li S."/>
            <person name="Li X."/>
            <person name="Zheng H."/>
            <person name="Cong L."/>
            <person name="Lin L."/>
            <person name="Yin J."/>
            <person name="Geng J."/>
            <person name="Li G."/>
            <person name="Shi J."/>
            <person name="Liu J."/>
            <person name="Lv H."/>
            <person name="Li J."/>
            <person name="Wang J."/>
            <person name="Deng Y."/>
            <person name="Ran L."/>
            <person name="Shi X."/>
            <person name="Wang X."/>
            <person name="Wu Q."/>
            <person name="Li C."/>
            <person name="Ren X."/>
            <person name="Wang J."/>
            <person name="Wang X."/>
            <person name="Li D."/>
            <person name="Liu D."/>
            <person name="Zhang X."/>
            <person name="Ji Z."/>
            <person name="Zhao W."/>
            <person name="Sun Y."/>
            <person name="Zhang Z."/>
            <person name="Bao J."/>
            <person name="Han Y."/>
            <person name="Dong L."/>
            <person name="Ji J."/>
            <person name="Chen P."/>
            <person name="Wu S."/>
            <person name="Liu J."/>
            <person name="Xiao Y."/>
            <person name="Bu D."/>
            <person name="Tan J."/>
            <person name="Yang L."/>
            <person name="Ye C."/>
            <person name="Zhang J."/>
            <person name="Xu J."/>
            <person name="Zhou Y."/>
            <person name="Yu Y."/>
            <person name="Zhang B."/>
            <person name="Zhuang S."/>
            <person name="Wei H."/>
            <person name="Liu B."/>
            <person name="Lei M."/>
            <person name="Yu H."/>
            <person name="Li Y."/>
            <person name="Xu H."/>
            <person name="Wei S."/>
            <person name="He X."/>
            <person name="Fang L."/>
            <person name="Zhang Z."/>
            <person name="Zhang Y."/>
            <person name="Huang X."/>
            <person name="Su Z."/>
            <person name="Tong W."/>
            <person name="Li J."/>
            <person name="Tong Z."/>
            <person name="Li S."/>
            <person name="Ye J."/>
            <person name="Wang L."/>
            <person name="Fang L."/>
            <person name="Lei T."/>
            <person name="Chen C."/>
            <person name="Chen H."/>
            <person name="Xu Z."/>
            <person name="Li H."/>
            <person name="Huang H."/>
            <person name="Zhang F."/>
            <person name="Xu H."/>
            <person name="Li N."/>
            <person name="Zhao C."/>
            <person name="Li S."/>
            <person name="Dong L."/>
            <person name="Huang Y."/>
            <person name="Li L."/>
            <person name="Xi Y."/>
            <person name="Qi Q."/>
            <person name="Li W."/>
            <person name="Zhang B."/>
            <person name="Hu W."/>
            <person name="Zhang Y."/>
            <person name="Tian X."/>
            <person name="Jiao Y."/>
            <person name="Liang X."/>
            <person name="Jin J."/>
            <person name="Gao L."/>
            <person name="Zheng W."/>
            <person name="Hao B."/>
            <person name="Liu S."/>
            <person name="Wang W."/>
            <person name="Yuan L."/>
            <person name="Cao M."/>
            <person name="McDermott J."/>
            <person name="Samudrala R."/>
            <person name="Wang J."/>
            <person name="Wong G.K."/>
            <person name="Yang H."/>
        </authorList>
    </citation>
    <scope>NUCLEOTIDE SEQUENCE [LARGE SCALE GENOMIC DNA]</scope>
</reference>